<dbReference type="InterPro" id="IPR021878">
    <property type="entry name" value="TgpA_N"/>
</dbReference>
<name>A0ABS2C9I4_9NEIS</name>
<evidence type="ECO:0000256" key="1">
    <source>
        <dbReference type="SAM" id="Phobius"/>
    </source>
</evidence>
<feature type="transmembrane region" description="Helical" evidence="1">
    <location>
        <begin position="96"/>
        <end position="115"/>
    </location>
</feature>
<feature type="transmembrane region" description="Helical" evidence="1">
    <location>
        <begin position="145"/>
        <end position="164"/>
    </location>
</feature>
<keyword evidence="1" id="KW-1133">Transmembrane helix</keyword>
<feature type="transmembrane region" description="Helical" evidence="1">
    <location>
        <begin position="44"/>
        <end position="66"/>
    </location>
</feature>
<evidence type="ECO:0000313" key="4">
    <source>
        <dbReference type="Proteomes" id="UP001195660"/>
    </source>
</evidence>
<keyword evidence="1" id="KW-0812">Transmembrane</keyword>
<evidence type="ECO:0000259" key="2">
    <source>
        <dbReference type="SMART" id="SM00460"/>
    </source>
</evidence>
<accession>A0ABS2C9I4</accession>
<dbReference type="Proteomes" id="UP001195660">
    <property type="component" value="Unassembled WGS sequence"/>
</dbReference>
<feature type="transmembrane region" description="Helical" evidence="1">
    <location>
        <begin position="185"/>
        <end position="204"/>
    </location>
</feature>
<dbReference type="SUPFAM" id="SSF54001">
    <property type="entry name" value="Cysteine proteinases"/>
    <property type="match status" value="1"/>
</dbReference>
<dbReference type="InterPro" id="IPR002931">
    <property type="entry name" value="Transglutaminase-like"/>
</dbReference>
<feature type="transmembrane region" description="Helical" evidence="1">
    <location>
        <begin position="73"/>
        <end position="90"/>
    </location>
</feature>
<dbReference type="EMBL" id="WOFE01000001">
    <property type="protein sequence ID" value="MBM5570325.1"/>
    <property type="molecule type" value="Genomic_DNA"/>
</dbReference>
<proteinExistence type="predicted"/>
<dbReference type="Pfam" id="PF11992">
    <property type="entry name" value="TgpA_N"/>
    <property type="match status" value="1"/>
</dbReference>
<feature type="domain" description="Transglutaminase-like" evidence="2">
    <location>
        <begin position="410"/>
        <end position="481"/>
    </location>
</feature>
<comment type="caution">
    <text evidence="3">The sequence shown here is derived from an EMBL/GenBank/DDBJ whole genome shotgun (WGS) entry which is preliminary data.</text>
</comment>
<dbReference type="Gene3D" id="3.10.620.30">
    <property type="match status" value="1"/>
</dbReference>
<reference evidence="3 4" key="1">
    <citation type="submission" date="2019-11" db="EMBL/GenBank/DDBJ databases">
        <title>Novel Deefgea species.</title>
        <authorList>
            <person name="Han J.-H."/>
        </authorList>
    </citation>
    <scope>NUCLEOTIDE SEQUENCE [LARGE SCALE GENOMIC DNA]</scope>
    <source>
        <strain evidence="3 4">LMG 24817</strain>
    </source>
</reference>
<sequence>MLASTGAVWSKRAPMNIKKTGRTLHPRELQQIGLLMGLVCFPHLLMQPIWLAAVLTICLIIFCSLTPLIRSKIPAWLSIFLAVISLGVVFKAHETLIGREGGVAILVALSIIKLYETRTLRDAHSMFLLALFTTGVGFLQGQAPWQAAIALLAVFAIFSIALKLENPNLSLGISSKKSIRLIAEAIPIALILFVLFPRLPAPLWSTPSEKIGLSGLSGEQMSPGSLSQLIQDDSIAFRAEFKSLTPSQDQLYWRGPVFDVFDGERWLPAKNSYGAVPSIIAQGPKVDYQITLEPHQQNWLLALDLPTTTPSDAIVGQQLQLLRSTPITQRLRYQATSTLSWQTQGDIGVAAALQLPANLNPKTRALAATWLNLPPAERVQAGLDWLKSNGFSYTLSPPLLRQRDRIDEFLFASKQGYCEHFSSSFAFLMRAANVPARVVTGYQGGLLNPSSNYYIIRQADAHAWIEVWLAGQGWQRVDPTFVISPTRIERGLGTSFQGAGLPMMLRSDHFWLKTLRLKLDVFVNNWNQWVIGYDDKRQLDLLKQLGIDEFLSLRFFLWLAGGIALSLGGFALWLLLSNRPPPVDLASLLYQRFCTKMSKYQLHKAPSETVLQFALRCQLQCPAQSTAIMEITLLYQEARYAQNTEALQQLKQAIARFP</sequence>
<keyword evidence="4" id="KW-1185">Reference proteome</keyword>
<evidence type="ECO:0000313" key="3">
    <source>
        <dbReference type="EMBL" id="MBM5570325.1"/>
    </source>
</evidence>
<dbReference type="Pfam" id="PF13559">
    <property type="entry name" value="DUF4129"/>
    <property type="match status" value="1"/>
</dbReference>
<dbReference type="SMART" id="SM00460">
    <property type="entry name" value="TGc"/>
    <property type="match status" value="1"/>
</dbReference>
<dbReference type="InterPro" id="IPR025403">
    <property type="entry name" value="TgpA-like_C"/>
</dbReference>
<dbReference type="PANTHER" id="PTHR42736:SF1">
    <property type="entry name" value="PROTEIN-GLUTAMINE GAMMA-GLUTAMYLTRANSFERASE"/>
    <property type="match status" value="1"/>
</dbReference>
<dbReference type="InterPro" id="IPR052901">
    <property type="entry name" value="Bact_TGase-like"/>
</dbReference>
<feature type="transmembrane region" description="Helical" evidence="1">
    <location>
        <begin position="122"/>
        <end position="139"/>
    </location>
</feature>
<organism evidence="3 4">
    <name type="scientific">Deefgea chitinilytica</name>
    <dbReference type="NCBI Taxonomy" id="570276"/>
    <lineage>
        <taxon>Bacteria</taxon>
        <taxon>Pseudomonadati</taxon>
        <taxon>Pseudomonadota</taxon>
        <taxon>Betaproteobacteria</taxon>
        <taxon>Neisseriales</taxon>
        <taxon>Chitinibacteraceae</taxon>
        <taxon>Deefgea</taxon>
    </lineage>
</organism>
<keyword evidence="1" id="KW-0472">Membrane</keyword>
<dbReference type="Pfam" id="PF01841">
    <property type="entry name" value="Transglut_core"/>
    <property type="match status" value="1"/>
</dbReference>
<dbReference type="PANTHER" id="PTHR42736">
    <property type="entry name" value="PROTEIN-GLUTAMINE GAMMA-GLUTAMYLTRANSFERASE"/>
    <property type="match status" value="1"/>
</dbReference>
<feature type="transmembrane region" description="Helical" evidence="1">
    <location>
        <begin position="555"/>
        <end position="576"/>
    </location>
</feature>
<protein>
    <submittedName>
        <fullName evidence="3">DUF3488 domain-containing protein</fullName>
    </submittedName>
</protein>
<gene>
    <name evidence="3" type="ORF">GM173_01905</name>
</gene>
<dbReference type="InterPro" id="IPR038765">
    <property type="entry name" value="Papain-like_cys_pep_sf"/>
</dbReference>